<name>A0A2W4VSW4_9CYAN</name>
<sequence length="154" mass="16367">MTDPVTITAAVIVGLAVTRFTEGAAGEVGKKLVNQLWDTIAARFKGRKKAEAAIAQLEANQGQATEAQANLVRVLDGELFEDDGFRVQLEQLVQQIQAEAPARVQDVLVGVKGRNIRAKDVTAEAEAGSAVQQRVASDLEATEDVDLGNVSAKQ</sequence>
<accession>A0A2W4VSW4</accession>
<reference evidence="2" key="1">
    <citation type="submission" date="2018-04" db="EMBL/GenBank/DDBJ databases">
        <authorList>
            <person name="Cornet L."/>
        </authorList>
    </citation>
    <scope>NUCLEOTIDE SEQUENCE [LARGE SCALE GENOMIC DNA]</scope>
</reference>
<gene>
    <name evidence="1" type="ORF">DCF17_18630</name>
</gene>
<comment type="caution">
    <text evidence="1">The sequence shown here is derived from an EMBL/GenBank/DDBJ whole genome shotgun (WGS) entry which is preliminary data.</text>
</comment>
<dbReference type="Proteomes" id="UP000249081">
    <property type="component" value="Unassembled WGS sequence"/>
</dbReference>
<evidence type="ECO:0000313" key="2">
    <source>
        <dbReference type="Proteomes" id="UP000249081"/>
    </source>
</evidence>
<evidence type="ECO:0000313" key="1">
    <source>
        <dbReference type="EMBL" id="PZO35466.1"/>
    </source>
</evidence>
<reference evidence="1 2" key="2">
    <citation type="submission" date="2018-06" db="EMBL/GenBank/DDBJ databases">
        <title>Metagenomic assembly of (sub)arctic Cyanobacteria and their associated microbiome from non-axenic cultures.</title>
        <authorList>
            <person name="Baurain D."/>
        </authorList>
    </citation>
    <scope>NUCLEOTIDE SEQUENCE [LARGE SCALE GENOMIC DNA]</scope>
    <source>
        <strain evidence="1">ULC041bin1</strain>
    </source>
</reference>
<proteinExistence type="predicted"/>
<organism evidence="1 2">
    <name type="scientific">Shackletoniella antarctica</name>
    <dbReference type="NCBI Taxonomy" id="268115"/>
    <lineage>
        <taxon>Bacteria</taxon>
        <taxon>Bacillati</taxon>
        <taxon>Cyanobacteriota</taxon>
        <taxon>Cyanophyceae</taxon>
        <taxon>Oculatellales</taxon>
        <taxon>Oculatellaceae</taxon>
        <taxon>Shackletoniella</taxon>
    </lineage>
</organism>
<protein>
    <submittedName>
        <fullName evidence="1">Uncharacterized protein</fullName>
    </submittedName>
</protein>
<dbReference type="AlphaFoldDB" id="A0A2W4VSW4"/>
<dbReference type="EMBL" id="QBMN01000167">
    <property type="protein sequence ID" value="PZO35466.1"/>
    <property type="molecule type" value="Genomic_DNA"/>
</dbReference>